<keyword evidence="2" id="KW-1185">Reference proteome</keyword>
<dbReference type="Proteomes" id="UP000583929">
    <property type="component" value="Unassembled WGS sequence"/>
</dbReference>
<name>A0A7J6G4P8_CANSA</name>
<gene>
    <name evidence="1" type="ORF">G4B88_004572</name>
</gene>
<accession>A0A7J6G4P8</accession>
<evidence type="ECO:0000313" key="2">
    <source>
        <dbReference type="Proteomes" id="UP000583929"/>
    </source>
</evidence>
<evidence type="ECO:0000313" key="1">
    <source>
        <dbReference type="EMBL" id="KAF4377965.1"/>
    </source>
</evidence>
<reference evidence="1 2" key="1">
    <citation type="journal article" date="2020" name="bioRxiv">
        <title>Sequence and annotation of 42 cannabis genomes reveals extensive copy number variation in cannabinoid synthesis and pathogen resistance genes.</title>
        <authorList>
            <person name="Mckernan K.J."/>
            <person name="Helbert Y."/>
            <person name="Kane L.T."/>
            <person name="Ebling H."/>
            <person name="Zhang L."/>
            <person name="Liu B."/>
            <person name="Eaton Z."/>
            <person name="Mclaughlin S."/>
            <person name="Kingan S."/>
            <person name="Baybayan P."/>
            <person name="Concepcion G."/>
            <person name="Jordan M."/>
            <person name="Riva A."/>
            <person name="Barbazuk W."/>
            <person name="Harkins T."/>
        </authorList>
    </citation>
    <scope>NUCLEOTIDE SEQUENCE [LARGE SCALE GENOMIC DNA]</scope>
    <source>
        <strain evidence="2">cv. Jamaican Lion 4</strain>
        <tissue evidence="1">Leaf</tissue>
    </source>
</reference>
<dbReference type="AlphaFoldDB" id="A0A7J6G4P8"/>
<dbReference type="EMBL" id="JAATIQ010000140">
    <property type="protein sequence ID" value="KAF4377965.1"/>
    <property type="molecule type" value="Genomic_DNA"/>
</dbReference>
<protein>
    <submittedName>
        <fullName evidence="1">Uncharacterized protein</fullName>
    </submittedName>
</protein>
<comment type="caution">
    <text evidence="1">The sequence shown here is derived from an EMBL/GenBank/DDBJ whole genome shotgun (WGS) entry which is preliminary data.</text>
</comment>
<proteinExistence type="predicted"/>
<sequence>MDRVRLLLCSKSKSSILFSAGCSSVRKRDIERPKQRGGLGFRKFEDINKAFVAKLAWDMASNADKL</sequence>
<organism evidence="1 2">
    <name type="scientific">Cannabis sativa</name>
    <name type="common">Hemp</name>
    <name type="synonym">Marijuana</name>
    <dbReference type="NCBI Taxonomy" id="3483"/>
    <lineage>
        <taxon>Eukaryota</taxon>
        <taxon>Viridiplantae</taxon>
        <taxon>Streptophyta</taxon>
        <taxon>Embryophyta</taxon>
        <taxon>Tracheophyta</taxon>
        <taxon>Spermatophyta</taxon>
        <taxon>Magnoliopsida</taxon>
        <taxon>eudicotyledons</taxon>
        <taxon>Gunneridae</taxon>
        <taxon>Pentapetalae</taxon>
        <taxon>rosids</taxon>
        <taxon>fabids</taxon>
        <taxon>Rosales</taxon>
        <taxon>Cannabaceae</taxon>
        <taxon>Cannabis</taxon>
    </lineage>
</organism>